<dbReference type="Pfam" id="PF07724">
    <property type="entry name" value="AAA_2"/>
    <property type="match status" value="1"/>
</dbReference>
<dbReference type="InterPro" id="IPR027417">
    <property type="entry name" value="P-loop_NTPase"/>
</dbReference>
<feature type="compositionally biased region" description="Polar residues" evidence="6">
    <location>
        <begin position="102"/>
        <end position="119"/>
    </location>
</feature>
<dbReference type="Gene3D" id="1.10.1780.10">
    <property type="entry name" value="Clp, N-terminal domain"/>
    <property type="match status" value="1"/>
</dbReference>
<sequence>MPTPVSSARQCLAGEAALTLDDAVGVARRRCHAQTSSLHVVSALLSLPSTSTSSSSSSILRDALSRARSVAYSSRLQFKALELCFSVALDRLPSSSSSSVSPGNGQHQSNVADAATSEPSVSNSLMAAIKRSQANQRRNPETFHLYHHHQQQQQSPQSPTFVGIKVELQQLILSILDDPVVSRVFGEAGFRSCDIKYAVLRPPPTSILRFPRPTRCPPLFLCNFSTAGDEYDAVSHREFSFPFSRHSLYSDGSDENCRRIGEVLVKKKGKNPLLVGAGASEALRDLAVVLTAKKWNSLPPEMAGSRFFSLEDLSEFVCGRRERTWLESRINNLISTLLTAGTGVVVSVGDLKGFLGENGGGEEEEEEKQDGLEFVVSDLSRLINNGGKNGRMWVVGSSASYETYMKFLAKFPSVDKDWDLQLLPITSVRGGGGSSPAALPKLNSLTKPLVPATNMATTTIGICNAPRCDHCNDKYEEEVATVLKENSVPVAELQKKSTLPAWMRNPPIVGLGNSCLTMTRNDGAGLNDKIGDLQKKWNDICQRHQHGRGDVFQTEGSNLKQSQQGPRSDLFPRIIGFPTHVSDRPVATSDEIELAVSKSDPSKIRGDHLLRYHTDDRTSHSLITVSTDLMLGTVTVSPKPSTSPYAHSSSNIVSMPFSPVNSDTMSVNPVPSSLSLSCSNSPVASTRFSPNSNSKLTDVDVGDFKALYRNLVDVVERQEEAIATIAEVITRCRAGNGRRRGVAGTMTKGDIWLCFFGPDGIGKKIIATSLAELLFRNKDKMIYIDLGLQEGTKMIVDHIAEGISKMQHSSVVLLENLDKADFLVQSSLSHAIKTGRFPDSHGREVSTGNIIFITTSTAVVGEDHKKISQRKEYGGGGTFSEENILNAQTRQMKILIESTLKPLNVITTSSSPNSSPTKRKLHYSDVTVAGEQRQFGLSEMSKRANNKSSNTRFLDLNMPFEEETQQTLPTSNLSDDHSSSNDSHCVSSSTSSTTVSWLEEFSTHVDSTILFDPIDFDSLAGAILKETTRTFRTTIGNQCKFEIDSKAMEHLLCASWLSDGIKSEVTLHSWSENVLRRCLIETRERYNLSSHTTLRLVASEDHHHQCPGILVPSRIGNSIIN</sequence>
<evidence type="ECO:0000313" key="8">
    <source>
        <dbReference type="EMBL" id="KMZ70794.1"/>
    </source>
</evidence>
<dbReference type="SUPFAM" id="SSF52540">
    <property type="entry name" value="P-loop containing nucleoside triphosphate hydrolases"/>
    <property type="match status" value="1"/>
</dbReference>
<evidence type="ECO:0000256" key="6">
    <source>
        <dbReference type="SAM" id="MobiDB-lite"/>
    </source>
</evidence>
<dbReference type="PANTHER" id="PTHR43572:SF38">
    <property type="entry name" value="PROTEIN SMAX1-LIKE 6"/>
    <property type="match status" value="1"/>
</dbReference>
<dbReference type="Proteomes" id="UP000036987">
    <property type="component" value="Unassembled WGS sequence"/>
</dbReference>
<reference evidence="9" key="1">
    <citation type="journal article" date="2016" name="Nature">
        <title>The genome of the seagrass Zostera marina reveals angiosperm adaptation to the sea.</title>
        <authorList>
            <person name="Olsen J.L."/>
            <person name="Rouze P."/>
            <person name="Verhelst B."/>
            <person name="Lin Y.-C."/>
            <person name="Bayer T."/>
            <person name="Collen J."/>
            <person name="Dattolo E."/>
            <person name="De Paoli E."/>
            <person name="Dittami S."/>
            <person name="Maumus F."/>
            <person name="Michel G."/>
            <person name="Kersting A."/>
            <person name="Lauritano C."/>
            <person name="Lohaus R."/>
            <person name="Toepel M."/>
            <person name="Tonon T."/>
            <person name="Vanneste K."/>
            <person name="Amirebrahimi M."/>
            <person name="Brakel J."/>
            <person name="Bostroem C."/>
            <person name="Chovatia M."/>
            <person name="Grimwood J."/>
            <person name="Jenkins J.W."/>
            <person name="Jueterbock A."/>
            <person name="Mraz A."/>
            <person name="Stam W.T."/>
            <person name="Tice H."/>
            <person name="Bornberg-Bauer E."/>
            <person name="Green P.J."/>
            <person name="Pearson G.A."/>
            <person name="Procaccini G."/>
            <person name="Duarte C.M."/>
            <person name="Schmutz J."/>
            <person name="Reusch T.B.H."/>
            <person name="Van de Peer Y."/>
        </authorList>
    </citation>
    <scope>NUCLEOTIDE SEQUENCE [LARGE SCALE GENOMIC DNA]</scope>
    <source>
        <strain evidence="9">cv. Finnish</strain>
    </source>
</reference>
<dbReference type="InterPro" id="IPR058954">
    <property type="entry name" value="AAA_lid_SMAX1"/>
</dbReference>
<evidence type="ECO:0000256" key="5">
    <source>
        <dbReference type="PROSITE-ProRule" id="PRU01251"/>
    </source>
</evidence>
<evidence type="ECO:0000256" key="1">
    <source>
        <dbReference type="ARBA" id="ARBA00008675"/>
    </source>
</evidence>
<dbReference type="InterPro" id="IPR058680">
    <property type="entry name" value="NBD_SMAX1-like"/>
</dbReference>
<feature type="region of interest" description="Disordered" evidence="6">
    <location>
        <begin position="95"/>
        <end position="119"/>
    </location>
</feature>
<dbReference type="GO" id="GO:0044183">
    <property type="term" value="F:protein folding chaperone"/>
    <property type="evidence" value="ECO:0000318"/>
    <property type="project" value="GO_Central"/>
</dbReference>
<accession>A0A0K9PPB3</accession>
<dbReference type="Gene3D" id="3.40.50.300">
    <property type="entry name" value="P-loop containing nucleotide triphosphate hydrolases"/>
    <property type="match status" value="2"/>
</dbReference>
<gene>
    <name evidence="8" type="ORF">ZOSMA_193G00250</name>
</gene>
<dbReference type="OMA" id="VCKGNGS"/>
<keyword evidence="2 5" id="KW-0677">Repeat</keyword>
<feature type="compositionally biased region" description="Low complexity" evidence="6">
    <location>
        <begin position="907"/>
        <end position="916"/>
    </location>
</feature>
<dbReference type="InterPro" id="IPR051650">
    <property type="entry name" value="SL_signaling_regulator"/>
</dbReference>
<feature type="region of interest" description="Disordered" evidence="6">
    <location>
        <begin position="938"/>
        <end position="957"/>
    </location>
</feature>
<dbReference type="EMBL" id="LFYR01000709">
    <property type="protein sequence ID" value="KMZ70794.1"/>
    <property type="molecule type" value="Genomic_DNA"/>
</dbReference>
<organism evidence="8 9">
    <name type="scientific">Zostera marina</name>
    <name type="common">Eelgrass</name>
    <dbReference type="NCBI Taxonomy" id="29655"/>
    <lineage>
        <taxon>Eukaryota</taxon>
        <taxon>Viridiplantae</taxon>
        <taxon>Streptophyta</taxon>
        <taxon>Embryophyta</taxon>
        <taxon>Tracheophyta</taxon>
        <taxon>Spermatophyta</taxon>
        <taxon>Magnoliopsida</taxon>
        <taxon>Liliopsida</taxon>
        <taxon>Zosteraceae</taxon>
        <taxon>Zostera</taxon>
    </lineage>
</organism>
<dbReference type="InterPro" id="IPR003959">
    <property type="entry name" value="ATPase_AAA_core"/>
</dbReference>
<comment type="similarity">
    <text evidence="1">Belongs to the ClpA/ClpB family.</text>
</comment>
<keyword evidence="3" id="KW-0805">Transcription regulation</keyword>
<comment type="caution">
    <text evidence="8">The sequence shown here is derived from an EMBL/GenBank/DDBJ whole genome shotgun (WGS) entry which is preliminary data.</text>
</comment>
<feature type="region of interest" description="Disordered" evidence="6">
    <location>
        <begin position="905"/>
        <end position="924"/>
    </location>
</feature>
<dbReference type="InterPro" id="IPR036628">
    <property type="entry name" value="Clp_N_dom_sf"/>
</dbReference>
<evidence type="ECO:0000256" key="4">
    <source>
        <dbReference type="ARBA" id="ARBA00023163"/>
    </source>
</evidence>
<dbReference type="Pfam" id="PF23569">
    <property type="entry name" value="NBD_SMAX1"/>
    <property type="match status" value="1"/>
</dbReference>
<dbReference type="OrthoDB" id="1723324at2759"/>
<dbReference type="Pfam" id="PF26587">
    <property type="entry name" value="AAA_lid_SMAX1"/>
    <property type="match status" value="1"/>
</dbReference>
<evidence type="ECO:0000259" key="7">
    <source>
        <dbReference type="PROSITE" id="PS51903"/>
    </source>
</evidence>
<feature type="region of interest" description="Disordered" evidence="6">
    <location>
        <begin position="964"/>
        <end position="985"/>
    </location>
</feature>
<dbReference type="GO" id="GO:0016887">
    <property type="term" value="F:ATP hydrolysis activity"/>
    <property type="evidence" value="ECO:0007669"/>
    <property type="project" value="InterPro"/>
</dbReference>
<keyword evidence="9" id="KW-1185">Reference proteome</keyword>
<evidence type="ECO:0000313" key="9">
    <source>
        <dbReference type="Proteomes" id="UP000036987"/>
    </source>
</evidence>
<dbReference type="GO" id="GO:0005524">
    <property type="term" value="F:ATP binding"/>
    <property type="evidence" value="ECO:0007669"/>
    <property type="project" value="InterPro"/>
</dbReference>
<keyword evidence="4" id="KW-0804">Transcription</keyword>
<dbReference type="STRING" id="29655.A0A0K9PPB3"/>
<proteinExistence type="inferred from homology"/>
<dbReference type="AlphaFoldDB" id="A0A0K9PPB3"/>
<dbReference type="InterPro" id="IPR004176">
    <property type="entry name" value="Clp_R_N"/>
</dbReference>
<evidence type="ECO:0000256" key="2">
    <source>
        <dbReference type="ARBA" id="ARBA00022737"/>
    </source>
</evidence>
<protein>
    <recommendedName>
        <fullName evidence="7">Clp R domain-containing protein</fullName>
    </recommendedName>
</protein>
<dbReference type="PANTHER" id="PTHR43572">
    <property type="entry name" value="CHAPERONE PROTEIN CLPD, CHLOROPLASTIC"/>
    <property type="match status" value="1"/>
</dbReference>
<dbReference type="GO" id="GO:0005634">
    <property type="term" value="C:nucleus"/>
    <property type="evidence" value="ECO:0000318"/>
    <property type="project" value="GO_Central"/>
</dbReference>
<dbReference type="PROSITE" id="PS51903">
    <property type="entry name" value="CLP_R"/>
    <property type="match status" value="1"/>
</dbReference>
<evidence type="ECO:0000256" key="3">
    <source>
        <dbReference type="ARBA" id="ARBA00023015"/>
    </source>
</evidence>
<feature type="domain" description="Clp R" evidence="7">
    <location>
        <begin position="8"/>
        <end position="205"/>
    </location>
</feature>
<name>A0A0K9PPB3_ZOSMR</name>